<accession>A0A0C1QZB6</accession>
<dbReference type="EMBL" id="JHEG02000048">
    <property type="protein sequence ID" value="KIE10824.1"/>
    <property type="molecule type" value="Genomic_DNA"/>
</dbReference>
<sequence>MLLYFQIITTYDIILKDYAVQMFLQSARRVQPGFNPSAHMAAVVRICQIVQGMPLALDLAAGWLTVLSPAEIADRLASGLDLLTSSRPDRPSRHREMRSVIDESWQMLSPAEQHLLMRLSFFHGGTTSSLRITHLFL</sequence>
<evidence type="ECO:0000313" key="1">
    <source>
        <dbReference type="EMBL" id="KIE10824.1"/>
    </source>
</evidence>
<dbReference type="STRING" id="1479485.DA73_0220315"/>
<name>A0A0C1QZB6_9CYAN</name>
<organism evidence="1">
    <name type="scientific">Tolypothrix bouteillei VB521301</name>
    <dbReference type="NCBI Taxonomy" id="1479485"/>
    <lineage>
        <taxon>Bacteria</taxon>
        <taxon>Bacillati</taxon>
        <taxon>Cyanobacteriota</taxon>
        <taxon>Cyanophyceae</taxon>
        <taxon>Nostocales</taxon>
        <taxon>Tolypothrichaceae</taxon>
        <taxon>Tolypothrix</taxon>
    </lineage>
</organism>
<dbReference type="PANTHER" id="PTHR47691:SF3">
    <property type="entry name" value="HTH-TYPE TRANSCRIPTIONAL REGULATOR RV0890C-RELATED"/>
    <property type="match status" value="1"/>
</dbReference>
<reference evidence="1" key="1">
    <citation type="journal article" date="2015" name="Genome Announc.">
        <title>Draft Genome Sequence of Tolypothrix boutellei Strain VB521301.</title>
        <authorList>
            <person name="Chandrababunaidu M.M."/>
            <person name="Singh D."/>
            <person name="Sen D."/>
            <person name="Bhan S."/>
            <person name="Das S."/>
            <person name="Gupta A."/>
            <person name="Adhikary S.P."/>
            <person name="Tripathy S."/>
        </authorList>
    </citation>
    <scope>NUCLEOTIDE SEQUENCE</scope>
    <source>
        <strain evidence="1">VB521301</strain>
    </source>
</reference>
<proteinExistence type="predicted"/>
<protein>
    <submittedName>
        <fullName evidence="1">Uncharacterized protein</fullName>
    </submittedName>
</protein>
<dbReference type="AlphaFoldDB" id="A0A0C1QZB6"/>
<gene>
    <name evidence="1" type="ORF">DA73_0220315</name>
</gene>
<comment type="caution">
    <text evidence="1">The sequence shown here is derived from an EMBL/GenBank/DDBJ whole genome shotgun (WGS) entry which is preliminary data.</text>
</comment>
<dbReference type="PANTHER" id="PTHR47691">
    <property type="entry name" value="REGULATOR-RELATED"/>
    <property type="match status" value="1"/>
</dbReference>